<evidence type="ECO:0000256" key="2">
    <source>
        <dbReference type="ARBA" id="ARBA00022737"/>
    </source>
</evidence>
<dbReference type="EMBL" id="UYRT01079941">
    <property type="protein sequence ID" value="VDN21701.1"/>
    <property type="molecule type" value="Genomic_DNA"/>
</dbReference>
<keyword evidence="5" id="KW-1185">Reference proteome</keyword>
<dbReference type="Gene3D" id="2.80.10.50">
    <property type="match status" value="1"/>
</dbReference>
<dbReference type="PANTHER" id="PTHR46809">
    <property type="entry name" value="STROMAL CELL-DERIVED FACTOR 2-LIKE PROTEIN"/>
    <property type="match status" value="1"/>
</dbReference>
<accession>A0A183DWN8</accession>
<dbReference type="Proteomes" id="UP000271098">
    <property type="component" value="Unassembled WGS sequence"/>
</dbReference>
<dbReference type="PROSITE" id="PS50919">
    <property type="entry name" value="MIR"/>
    <property type="match status" value="1"/>
</dbReference>
<proteinExistence type="predicted"/>
<evidence type="ECO:0000313" key="4">
    <source>
        <dbReference type="EMBL" id="VDN21701.1"/>
    </source>
</evidence>
<dbReference type="InterPro" id="IPR036300">
    <property type="entry name" value="MIR_dom_sf"/>
</dbReference>
<dbReference type="AlphaFoldDB" id="A0A183DWN8"/>
<reference evidence="4 5" key="2">
    <citation type="submission" date="2018-11" db="EMBL/GenBank/DDBJ databases">
        <authorList>
            <consortium name="Pathogen Informatics"/>
        </authorList>
    </citation>
    <scope>NUCLEOTIDE SEQUENCE [LARGE SCALE GENOMIC DNA]</scope>
</reference>
<protein>
    <submittedName>
        <fullName evidence="6">MIR domain-containing protein</fullName>
    </submittedName>
</protein>
<dbReference type="WBParaSite" id="GPUH_0001314401-mRNA-1">
    <property type="protein sequence ID" value="GPUH_0001314401-mRNA-1"/>
    <property type="gene ID" value="GPUH_0001314401"/>
</dbReference>
<gene>
    <name evidence="4" type="ORF">GPUH_LOCUS13128</name>
</gene>
<dbReference type="SUPFAM" id="SSF82109">
    <property type="entry name" value="MIR domain"/>
    <property type="match status" value="1"/>
</dbReference>
<reference evidence="6" key="1">
    <citation type="submission" date="2016-06" db="UniProtKB">
        <authorList>
            <consortium name="WormBaseParasite"/>
        </authorList>
    </citation>
    <scope>IDENTIFICATION</scope>
</reference>
<name>A0A183DWN8_9BILA</name>
<dbReference type="SMART" id="SM00472">
    <property type="entry name" value="MIR"/>
    <property type="match status" value="1"/>
</dbReference>
<organism evidence="6">
    <name type="scientific">Gongylonema pulchrum</name>
    <dbReference type="NCBI Taxonomy" id="637853"/>
    <lineage>
        <taxon>Eukaryota</taxon>
        <taxon>Metazoa</taxon>
        <taxon>Ecdysozoa</taxon>
        <taxon>Nematoda</taxon>
        <taxon>Chromadorea</taxon>
        <taxon>Rhabditida</taxon>
        <taxon>Spirurina</taxon>
        <taxon>Spiruromorpha</taxon>
        <taxon>Spiruroidea</taxon>
        <taxon>Gongylonematidae</taxon>
        <taxon>Gongylonema</taxon>
    </lineage>
</organism>
<feature type="domain" description="MIR" evidence="3">
    <location>
        <begin position="28"/>
        <end position="82"/>
    </location>
</feature>
<dbReference type="InterPro" id="IPR016093">
    <property type="entry name" value="MIR_motif"/>
</dbReference>
<evidence type="ECO:0000259" key="3">
    <source>
        <dbReference type="PROSITE" id="PS50919"/>
    </source>
</evidence>
<evidence type="ECO:0000256" key="1">
    <source>
        <dbReference type="ARBA" id="ARBA00022729"/>
    </source>
</evidence>
<evidence type="ECO:0000313" key="5">
    <source>
        <dbReference type="Proteomes" id="UP000271098"/>
    </source>
</evidence>
<dbReference type="PANTHER" id="PTHR46809:SF2">
    <property type="entry name" value="GH21273P"/>
    <property type="match status" value="1"/>
</dbReference>
<evidence type="ECO:0000313" key="6">
    <source>
        <dbReference type="WBParaSite" id="GPUH_0001314401-mRNA-1"/>
    </source>
</evidence>
<keyword evidence="1" id="KW-0732">Signal</keyword>
<dbReference type="OrthoDB" id="5588846at2759"/>
<keyword evidence="2" id="KW-0677">Repeat</keyword>
<sequence>MSSFEEVSCFGKDDESDTGDHWIVVCSSDEWMRRDAVKLKHEDTGKYLSTSGEQYGRPISGQFEVVALSTTRNAALWKTAEGIFMVRSDPPK</sequence>